<feature type="compositionally biased region" description="Basic and acidic residues" evidence="1">
    <location>
        <begin position="194"/>
        <end position="220"/>
    </location>
</feature>
<feature type="compositionally biased region" description="Polar residues" evidence="1">
    <location>
        <begin position="74"/>
        <end position="83"/>
    </location>
</feature>
<feature type="region of interest" description="Disordered" evidence="1">
    <location>
        <begin position="381"/>
        <end position="401"/>
    </location>
</feature>
<dbReference type="InterPro" id="IPR005135">
    <property type="entry name" value="Endo/exonuclease/phosphatase"/>
</dbReference>
<dbReference type="SUPFAM" id="SSF56219">
    <property type="entry name" value="DNase I-like"/>
    <property type="match status" value="1"/>
</dbReference>
<evidence type="ECO:0000313" key="3">
    <source>
        <dbReference type="EMBL" id="WAR08712.1"/>
    </source>
</evidence>
<feature type="compositionally biased region" description="Acidic residues" evidence="1">
    <location>
        <begin position="245"/>
        <end position="259"/>
    </location>
</feature>
<feature type="compositionally biased region" description="Basic and acidic residues" evidence="1">
    <location>
        <begin position="298"/>
        <end position="309"/>
    </location>
</feature>
<name>A0ABY7EIH5_MYAAR</name>
<feature type="compositionally biased region" description="Basic and acidic residues" evidence="1">
    <location>
        <begin position="64"/>
        <end position="73"/>
    </location>
</feature>
<feature type="domain" description="Endonuclease/exonuclease/phosphatase" evidence="2">
    <location>
        <begin position="593"/>
        <end position="906"/>
    </location>
</feature>
<feature type="compositionally biased region" description="Acidic residues" evidence="1">
    <location>
        <begin position="310"/>
        <end position="331"/>
    </location>
</feature>
<feature type="region of interest" description="Disordered" evidence="1">
    <location>
        <begin position="1"/>
        <end position="368"/>
    </location>
</feature>
<gene>
    <name evidence="3" type="ORF">MAR_018670</name>
</gene>
<dbReference type="Pfam" id="PF03372">
    <property type="entry name" value="Exo_endo_phos"/>
    <property type="match status" value="1"/>
</dbReference>
<proteinExistence type="predicted"/>
<feature type="compositionally biased region" description="Basic and acidic residues" evidence="1">
    <location>
        <begin position="260"/>
        <end position="269"/>
    </location>
</feature>
<dbReference type="InterPro" id="IPR050410">
    <property type="entry name" value="CCR4/nocturin_mRNA_transcr"/>
</dbReference>
<keyword evidence="4" id="KW-1185">Reference proteome</keyword>
<dbReference type="EMBL" id="CP111017">
    <property type="protein sequence ID" value="WAR08712.1"/>
    <property type="molecule type" value="Genomic_DNA"/>
</dbReference>
<dbReference type="InterPro" id="IPR036691">
    <property type="entry name" value="Endo/exonu/phosph_ase_sf"/>
</dbReference>
<feature type="compositionally biased region" description="Basic and acidic residues" evidence="1">
    <location>
        <begin position="332"/>
        <end position="352"/>
    </location>
</feature>
<dbReference type="Proteomes" id="UP001164746">
    <property type="component" value="Chromosome 6"/>
</dbReference>
<reference evidence="3" key="1">
    <citation type="submission" date="2022-11" db="EMBL/GenBank/DDBJ databases">
        <title>Centuries of genome instability and evolution in soft-shell clam transmissible cancer (bioRxiv).</title>
        <authorList>
            <person name="Hart S.F.M."/>
            <person name="Yonemitsu M.A."/>
            <person name="Giersch R.M."/>
            <person name="Beal B.F."/>
            <person name="Arriagada G."/>
            <person name="Davis B.W."/>
            <person name="Ostrander E.A."/>
            <person name="Goff S.P."/>
            <person name="Metzger M.J."/>
        </authorList>
    </citation>
    <scope>NUCLEOTIDE SEQUENCE</scope>
    <source>
        <strain evidence="3">MELC-2E11</strain>
        <tissue evidence="3">Siphon/mantle</tissue>
    </source>
</reference>
<accession>A0ABY7EIH5</accession>
<protein>
    <submittedName>
        <fullName evidence="3">CCR4-like protein</fullName>
    </submittedName>
</protein>
<feature type="compositionally biased region" description="Basic and acidic residues" evidence="1">
    <location>
        <begin position="276"/>
        <end position="287"/>
    </location>
</feature>
<dbReference type="PANTHER" id="PTHR12121">
    <property type="entry name" value="CARBON CATABOLITE REPRESSOR PROTEIN 4"/>
    <property type="match status" value="1"/>
</dbReference>
<evidence type="ECO:0000313" key="4">
    <source>
        <dbReference type="Proteomes" id="UP001164746"/>
    </source>
</evidence>
<evidence type="ECO:0000256" key="1">
    <source>
        <dbReference type="SAM" id="MobiDB-lite"/>
    </source>
</evidence>
<feature type="compositionally biased region" description="Basic and acidic residues" evidence="1">
    <location>
        <begin position="164"/>
        <end position="177"/>
    </location>
</feature>
<evidence type="ECO:0000259" key="2">
    <source>
        <dbReference type="Pfam" id="PF03372"/>
    </source>
</evidence>
<feature type="compositionally biased region" description="Acidic residues" evidence="1">
    <location>
        <begin position="449"/>
        <end position="462"/>
    </location>
</feature>
<feature type="compositionally biased region" description="Polar residues" evidence="1">
    <location>
        <begin position="120"/>
        <end position="146"/>
    </location>
</feature>
<dbReference type="PANTHER" id="PTHR12121:SF98">
    <property type="entry name" value="ENDONUCLEASE_EXONUCLEASE_PHOSPHATASE DOMAIN-CONTAINING PROTEIN"/>
    <property type="match status" value="1"/>
</dbReference>
<sequence>MPAKRRAASGNKGKAAEMPSPATVFRRQSRGRGATAKKEEAPAAVPKTTSRSRGSVTRAVVQEVEDKKPEPKGRSTSRSSKASTPAPATPKGRTATPKQKAETPKGKAVTPKQKVETPKQKSTSRQRTATPKKQETPQSKGSTKKSPTVAKGTPTTAKRSPTPKKKEAAPKKSETKKVTPKAEPPRSTSRSRRVKLEEEKIDESEKKEDTEMEGEEKVVAEETEAANTDTQGKDASVKEACATDESIDDDVKDEEEESGEDKSAESESKEADDEDAKVVPEQDKVEEKEPEEESVEEEVTKPVDEKTDDVAEEKEMEVDAQEDVSADEDKADEISEKEAPVVIAEDKLESNKPETAIAINDDNDDDSNDDEVELVLQEVTDEEDEVEDNVEIISDTSSTDARDAIDINEDSGEAVVVGEDQSGSNDVEVIGDGPGRVDEKEKVNSTVEEISDDENDADDVEEIGFTQNQDKGVSNGAPEKNGEGEDDGNSKKRKIDEVIDIDNGVSEMKKAKVASEDLNVNNGADDVDDDVAKDYVVIEMEDVPVANSEEVKQSVPPVFDTSVFDKINPVLNRTFVPNPGYVPTDPSKQFSIASYNMLADCHLFRNDYSFTEAQFLAPEYRLKTVIEELKYLDSDIVCMQEVAPDYYNGQLAPALKSIGYEGLFKQRTDDYFDEGEATFYRTSRFTLVEQSLHRLADLVDKVLVEGIDPTIQAAVCKYMDLPDVCVIAKLECKATKQNITVGNVHINWGEMKAPDAQCVQVASAVKEIVSKCGGDSFPHIICGDFNSPPLSPGYLVARDGYPSGDETINRLMQIEGLEMPDGKKASLVNSLWPAFQHTSSSLKSAYLEAQGSEPEITSYNRVMCECVDYIFYSSASLDNVGVLQVAPRASIVATGGTPNKWFPSDHVSIKATLAFNAS</sequence>
<feature type="region of interest" description="Disordered" evidence="1">
    <location>
        <begin position="415"/>
        <end position="496"/>
    </location>
</feature>
<organism evidence="3 4">
    <name type="scientific">Mya arenaria</name>
    <name type="common">Soft-shell clam</name>
    <dbReference type="NCBI Taxonomy" id="6604"/>
    <lineage>
        <taxon>Eukaryota</taxon>
        <taxon>Metazoa</taxon>
        <taxon>Spiralia</taxon>
        <taxon>Lophotrochozoa</taxon>
        <taxon>Mollusca</taxon>
        <taxon>Bivalvia</taxon>
        <taxon>Autobranchia</taxon>
        <taxon>Heteroconchia</taxon>
        <taxon>Euheterodonta</taxon>
        <taxon>Imparidentia</taxon>
        <taxon>Neoheterodontei</taxon>
        <taxon>Myida</taxon>
        <taxon>Myoidea</taxon>
        <taxon>Myidae</taxon>
        <taxon>Mya</taxon>
    </lineage>
</organism>
<feature type="compositionally biased region" description="Acidic residues" evidence="1">
    <location>
        <begin position="381"/>
        <end position="390"/>
    </location>
</feature>
<dbReference type="Gene3D" id="3.60.10.10">
    <property type="entry name" value="Endonuclease/exonuclease/phosphatase"/>
    <property type="match status" value="1"/>
</dbReference>
<feature type="compositionally biased region" description="Basic and acidic residues" evidence="1">
    <location>
        <begin position="480"/>
        <end position="496"/>
    </location>
</feature>
<feature type="compositionally biased region" description="Acidic residues" evidence="1">
    <location>
        <begin position="288"/>
        <end position="297"/>
    </location>
</feature>